<proteinExistence type="predicted"/>
<name>A0A239AGS7_9ACTN</name>
<dbReference type="EMBL" id="FZNR01000007">
    <property type="protein sequence ID" value="SNR94847.1"/>
    <property type="molecule type" value="Genomic_DNA"/>
</dbReference>
<evidence type="ECO:0008006" key="3">
    <source>
        <dbReference type="Google" id="ProtNLM"/>
    </source>
</evidence>
<dbReference type="SUPFAM" id="SSF49899">
    <property type="entry name" value="Concanavalin A-like lectins/glucanases"/>
    <property type="match status" value="1"/>
</dbReference>
<dbReference type="AlphaFoldDB" id="A0A239AGS7"/>
<dbReference type="InterPro" id="IPR015987">
    <property type="entry name" value="UCP022704"/>
</dbReference>
<dbReference type="InterPro" id="IPR013320">
    <property type="entry name" value="ConA-like_dom_sf"/>
</dbReference>
<organism evidence="1 2">
    <name type="scientific">Actinoplanes regularis</name>
    <dbReference type="NCBI Taxonomy" id="52697"/>
    <lineage>
        <taxon>Bacteria</taxon>
        <taxon>Bacillati</taxon>
        <taxon>Actinomycetota</taxon>
        <taxon>Actinomycetes</taxon>
        <taxon>Micromonosporales</taxon>
        <taxon>Micromonosporaceae</taxon>
        <taxon>Actinoplanes</taxon>
    </lineage>
</organism>
<gene>
    <name evidence="1" type="ORF">SAMN06264365_107337</name>
</gene>
<evidence type="ECO:0000313" key="1">
    <source>
        <dbReference type="EMBL" id="SNR94847.1"/>
    </source>
</evidence>
<dbReference type="OrthoDB" id="9814707at2"/>
<dbReference type="InterPro" id="IPR009784">
    <property type="entry name" value="DUF1349"/>
</dbReference>
<evidence type="ECO:0000313" key="2">
    <source>
        <dbReference type="Proteomes" id="UP000198415"/>
    </source>
</evidence>
<dbReference type="PANTHER" id="PTHR35332:SF2">
    <property type="entry name" value="REGULATION OF ENOLASE PROTEIN 1"/>
    <property type="match status" value="1"/>
</dbReference>
<reference evidence="1 2" key="1">
    <citation type="submission" date="2017-06" db="EMBL/GenBank/DDBJ databases">
        <authorList>
            <person name="Kim H.J."/>
            <person name="Triplett B.A."/>
        </authorList>
    </citation>
    <scope>NUCLEOTIDE SEQUENCE [LARGE SCALE GENOMIC DNA]</scope>
    <source>
        <strain evidence="1 2">DSM 43151</strain>
    </source>
</reference>
<dbReference type="Gene3D" id="2.60.120.200">
    <property type="match status" value="1"/>
</dbReference>
<dbReference type="PIRSF" id="PIRSF022704">
    <property type="entry name" value="UCP022704"/>
    <property type="match status" value="1"/>
</dbReference>
<dbReference type="Pfam" id="PF07081">
    <property type="entry name" value="DUF1349"/>
    <property type="match status" value="1"/>
</dbReference>
<dbReference type="Proteomes" id="UP000198415">
    <property type="component" value="Unassembled WGS sequence"/>
</dbReference>
<keyword evidence="2" id="KW-1185">Reference proteome</keyword>
<protein>
    <recommendedName>
        <fullName evidence="3">DUF1349 domain-containing protein</fullName>
    </recommendedName>
</protein>
<dbReference type="PANTHER" id="PTHR35332">
    <property type="entry name" value="REGULATION OF ENOLASE PROTEIN 1"/>
    <property type="match status" value="1"/>
</dbReference>
<sequence>MVSAMSWLNEPPQWSDKDGVLTVVTGLKTDFWRRTFYGYVTDNGHFYHRPVTGDFTAEVVVAAGHSALFDQAGLMLRADERNWLKTGLEVTSGAVQLSTVLTREHSDLSVVPLPGHQGTMALRLTRFGSAVCVHRGGEDGSWHLVRLGHLDLPETVDVGVMCCSPERAGLEVTFHDFRIGGPIPRDGLE</sequence>
<dbReference type="RefSeq" id="WP_089294883.1">
    <property type="nucleotide sequence ID" value="NZ_BOMU01000121.1"/>
</dbReference>
<accession>A0A239AGS7</accession>